<dbReference type="InterPro" id="IPR011330">
    <property type="entry name" value="Glyco_hydro/deAcase_b/a-brl"/>
</dbReference>
<name>A0A2R8B545_9RHOB</name>
<feature type="region of interest" description="Disordered" evidence="1">
    <location>
        <begin position="273"/>
        <end position="451"/>
    </location>
</feature>
<dbReference type="AlphaFoldDB" id="A0A2R8B545"/>
<dbReference type="OrthoDB" id="7658418at2"/>
<feature type="compositionally biased region" description="Low complexity" evidence="1">
    <location>
        <begin position="285"/>
        <end position="295"/>
    </location>
</feature>
<reference evidence="2 3" key="1">
    <citation type="submission" date="2018-03" db="EMBL/GenBank/DDBJ databases">
        <authorList>
            <person name="Keele B.F."/>
        </authorList>
    </citation>
    <scope>NUCLEOTIDE SEQUENCE [LARGE SCALE GENOMIC DNA]</scope>
    <source>
        <strain evidence="2 3">CECT 8626</strain>
    </source>
</reference>
<dbReference type="EMBL" id="OMOQ01000001">
    <property type="protein sequence ID" value="SPH17717.1"/>
    <property type="molecule type" value="Genomic_DNA"/>
</dbReference>
<dbReference type="Gene3D" id="3.20.20.370">
    <property type="entry name" value="Glycoside hydrolase/deacetylase"/>
    <property type="match status" value="1"/>
</dbReference>
<dbReference type="Proteomes" id="UP000244924">
    <property type="component" value="Unassembled WGS sequence"/>
</dbReference>
<feature type="compositionally biased region" description="Low complexity" evidence="1">
    <location>
        <begin position="83"/>
        <end position="96"/>
    </location>
</feature>
<dbReference type="Pfam" id="PF04748">
    <property type="entry name" value="Polysacc_deac_2"/>
    <property type="match status" value="1"/>
</dbReference>
<protein>
    <recommendedName>
        <fullName evidence="4">Divergent polysaccharide deacetylase</fullName>
    </recommendedName>
</protein>
<feature type="compositionally biased region" description="Acidic residues" evidence="1">
    <location>
        <begin position="353"/>
        <end position="367"/>
    </location>
</feature>
<evidence type="ECO:0008006" key="4">
    <source>
        <dbReference type="Google" id="ProtNLM"/>
    </source>
</evidence>
<keyword evidence="3" id="KW-1185">Reference proteome</keyword>
<feature type="compositionally biased region" description="Low complexity" evidence="1">
    <location>
        <begin position="323"/>
        <end position="344"/>
    </location>
</feature>
<dbReference type="InterPro" id="IPR006837">
    <property type="entry name" value="Divergent_DAC"/>
</dbReference>
<organism evidence="2 3">
    <name type="scientific">Albidovulum aquaemixtae</name>
    <dbReference type="NCBI Taxonomy" id="1542388"/>
    <lineage>
        <taxon>Bacteria</taxon>
        <taxon>Pseudomonadati</taxon>
        <taxon>Pseudomonadota</taxon>
        <taxon>Alphaproteobacteria</taxon>
        <taxon>Rhodobacterales</taxon>
        <taxon>Paracoccaceae</taxon>
        <taxon>Albidovulum</taxon>
    </lineage>
</organism>
<feature type="compositionally biased region" description="Low complexity" evidence="1">
    <location>
        <begin position="303"/>
        <end position="315"/>
    </location>
</feature>
<feature type="compositionally biased region" description="Acidic residues" evidence="1">
    <location>
        <begin position="403"/>
        <end position="423"/>
    </location>
</feature>
<dbReference type="RefSeq" id="WP_108852130.1">
    <property type="nucleotide sequence ID" value="NZ_OMOQ01000001.1"/>
</dbReference>
<evidence type="ECO:0000313" key="3">
    <source>
        <dbReference type="Proteomes" id="UP000244924"/>
    </source>
</evidence>
<dbReference type="SUPFAM" id="SSF88713">
    <property type="entry name" value="Glycoside hydrolase/deacetylase"/>
    <property type="match status" value="1"/>
</dbReference>
<evidence type="ECO:0000256" key="1">
    <source>
        <dbReference type="SAM" id="MobiDB-lite"/>
    </source>
</evidence>
<accession>A0A2R8B545</accession>
<sequence length="720" mass="72103">MGRSYVFGILIGGLCSVLGLGMVSLMAPSGTTSRAMAENGSAGEVPTADEVTAEEFAAADATAETDGAEAMASEQSEAIVLSDEAATEAASDAVSEPTTPEAAPQTAVAETVASAEALTEPDMQEAPAAEIVSETEEDAAESELPKVAETATEMPDMTETVVEDTAGVPDAPVVEVPPGSEFARARPEADMLVPAAENGRPSVGTPAVVMPEAEPAPELAEVNPAAMPEGQSESPGEIATPEAPEPIVLAEAPAADSAVPFGEAASTPVLAAQDPAAAVLPDSSVPEAPAEPEAPAAEEEIAAADPVAPDVAVLPEPEPQDTPAIAPEPAELPAPESAEAQEPAVTESADGTDLPESDVAEATEGTDPDAGTELAEANEPDSAGEIETGTDAAPIRRLPQIEAPDETPGDTAETEVAEAEEPDAGTGIGDSPAALDLSPQPPIGAASAPQPGFAKRIGVKINRLPRIGDDVPANADGVAEGVPAPAALPSVSTGEPAATRYAAPFDNSGGLPFLSVVITDIGEEAGGLDPAALAAFGAHVTIAIDPARADASARAAAYRLAGHEVAILAPDLPEGATASDLEVAYQGYGSELPEAVALIGAPDAAFQRDRRVAQHMVALLSTEGRGLVTYDRGLNPARQAAIGEGLAHASVFRALDADGEGASTIARYLDRAAFEAARQGDVVIVATSRPETISALQDWIAAGAKGTVVAPVSAAMAAEG</sequence>
<feature type="compositionally biased region" description="Low complexity" evidence="1">
    <location>
        <begin position="106"/>
        <end position="120"/>
    </location>
</feature>
<dbReference type="GO" id="GO:0005975">
    <property type="term" value="P:carbohydrate metabolic process"/>
    <property type="evidence" value="ECO:0007669"/>
    <property type="project" value="InterPro"/>
</dbReference>
<feature type="region of interest" description="Disordered" evidence="1">
    <location>
        <begin position="83"/>
        <end position="153"/>
    </location>
</feature>
<feature type="region of interest" description="Disordered" evidence="1">
    <location>
        <begin position="224"/>
        <end position="247"/>
    </location>
</feature>
<evidence type="ECO:0000313" key="2">
    <source>
        <dbReference type="EMBL" id="SPH17717.1"/>
    </source>
</evidence>
<proteinExistence type="predicted"/>
<gene>
    <name evidence="2" type="ORF">DEA8626_01243</name>
</gene>